<name>A0ABS3ZE82_9GAMM</name>
<evidence type="ECO:0000313" key="1">
    <source>
        <dbReference type="EMBL" id="MBP0050017.1"/>
    </source>
</evidence>
<reference evidence="1 2" key="1">
    <citation type="submission" date="2020-09" db="EMBL/GenBank/DDBJ databases">
        <authorList>
            <person name="Tanuku N.R.S."/>
        </authorList>
    </citation>
    <scope>NUCLEOTIDE SEQUENCE [LARGE SCALE GENOMIC DNA]</scope>
    <source>
        <strain evidence="1 2">AK62</strain>
    </source>
</reference>
<evidence type="ECO:0008006" key="3">
    <source>
        <dbReference type="Google" id="ProtNLM"/>
    </source>
</evidence>
<proteinExistence type="predicted"/>
<keyword evidence="2" id="KW-1185">Reference proteome</keyword>
<sequence>MVVRWQKNQDFLVVRIYRDLVGDWVVAECWGSPDDSGDCRHTLVNSYTEALERLRDIGRQQRQRGFRRQQVREEQLGFDFS</sequence>
<organism evidence="1 2">
    <name type="scientific">Marinobacterium alkalitolerans</name>
    <dbReference type="NCBI Taxonomy" id="1542925"/>
    <lineage>
        <taxon>Bacteria</taxon>
        <taxon>Pseudomonadati</taxon>
        <taxon>Pseudomonadota</taxon>
        <taxon>Gammaproteobacteria</taxon>
        <taxon>Oceanospirillales</taxon>
        <taxon>Oceanospirillaceae</taxon>
        <taxon>Marinobacterium</taxon>
    </lineage>
</organism>
<evidence type="ECO:0000313" key="2">
    <source>
        <dbReference type="Proteomes" id="UP000810171"/>
    </source>
</evidence>
<dbReference type="EMBL" id="JACVEW010000031">
    <property type="protein sequence ID" value="MBP0050017.1"/>
    <property type="molecule type" value="Genomic_DNA"/>
</dbReference>
<dbReference type="Proteomes" id="UP000810171">
    <property type="component" value="Unassembled WGS sequence"/>
</dbReference>
<comment type="caution">
    <text evidence="1">The sequence shown here is derived from an EMBL/GenBank/DDBJ whole genome shotgun (WGS) entry which is preliminary data.</text>
</comment>
<protein>
    <recommendedName>
        <fullName evidence="3">WGR domain-containing protein</fullName>
    </recommendedName>
</protein>
<gene>
    <name evidence="1" type="ORF">H9C73_14885</name>
</gene>
<accession>A0ABS3ZE82</accession>